<feature type="region of interest" description="Disordered" evidence="1">
    <location>
        <begin position="65"/>
        <end position="108"/>
    </location>
</feature>
<sequence>MAPIFSPPRSAKRSKDSLRPLAAGIPAKHALVRRAGVASNRVSMNKGSRVSEVPLPAYASYYRERSASASPKIRSSSSASISPSRRFWTPSDSEANSHPISAASSPPPCEKAATTTFFKALESDRQNLARFTEYVELGYVAKKFSDTSKQWGYSPEQHIVTSKRHFKLNELEKGFIEGMTQQDADRLFAAHALLDLSRGS</sequence>
<feature type="region of interest" description="Disordered" evidence="1">
    <location>
        <begin position="1"/>
        <end position="22"/>
    </location>
</feature>
<reference evidence="2 3" key="1">
    <citation type="journal article" date="2014" name="BMC Genomics">
        <title>Comparative genomics of the major fungal agents of human and animal Sporotrichosis: Sporothrix schenckii and Sporothrix brasiliensis.</title>
        <authorList>
            <person name="Teixeira M.M."/>
            <person name="de Almeida L.G."/>
            <person name="Kubitschek-Barreira P."/>
            <person name="Alves F.L."/>
            <person name="Kioshima E.S."/>
            <person name="Abadio A.K."/>
            <person name="Fernandes L."/>
            <person name="Derengowski L.S."/>
            <person name="Ferreira K.S."/>
            <person name="Souza R.C."/>
            <person name="Ruiz J.C."/>
            <person name="de Andrade N.C."/>
            <person name="Paes H.C."/>
            <person name="Nicola A.M."/>
            <person name="Albuquerque P."/>
            <person name="Gerber A.L."/>
            <person name="Martins V.P."/>
            <person name="Peconick L.D."/>
            <person name="Neto A.V."/>
            <person name="Chaucanez C.B."/>
            <person name="Silva P.A."/>
            <person name="Cunha O.L."/>
            <person name="de Oliveira F.F."/>
            <person name="dos Santos T.C."/>
            <person name="Barros A.L."/>
            <person name="Soares M.A."/>
            <person name="de Oliveira L.M."/>
            <person name="Marini M.M."/>
            <person name="Villalobos-Duno H."/>
            <person name="Cunha M.M."/>
            <person name="de Hoog S."/>
            <person name="da Silveira J.F."/>
            <person name="Henrissat B."/>
            <person name="Nino-Vega G.A."/>
            <person name="Cisalpino P.S."/>
            <person name="Mora-Montes H.M."/>
            <person name="Almeida S.R."/>
            <person name="Stajich J.E."/>
            <person name="Lopes-Bezerra L.M."/>
            <person name="Vasconcelos A.T."/>
            <person name="Felipe M.S."/>
        </authorList>
    </citation>
    <scope>NUCLEOTIDE SEQUENCE [LARGE SCALE GENOMIC DNA]</scope>
    <source>
        <strain evidence="2 3">1099-18</strain>
    </source>
</reference>
<organism evidence="2 3">
    <name type="scientific">Sporothrix schenckii 1099-18</name>
    <dbReference type="NCBI Taxonomy" id="1397361"/>
    <lineage>
        <taxon>Eukaryota</taxon>
        <taxon>Fungi</taxon>
        <taxon>Dikarya</taxon>
        <taxon>Ascomycota</taxon>
        <taxon>Pezizomycotina</taxon>
        <taxon>Sordariomycetes</taxon>
        <taxon>Sordariomycetidae</taxon>
        <taxon>Ophiostomatales</taxon>
        <taxon>Ophiostomataceae</taxon>
        <taxon>Sporothrix</taxon>
    </lineage>
</organism>
<name>A0A0F2MFC5_SPOSC</name>
<dbReference type="EMBL" id="AXCR01000004">
    <property type="protein sequence ID" value="KJR88337.1"/>
    <property type="molecule type" value="Genomic_DNA"/>
</dbReference>
<gene>
    <name evidence="2" type="ORF">SPSK_08012</name>
</gene>
<reference evidence="2 3" key="2">
    <citation type="journal article" date="2015" name="Eukaryot. Cell">
        <title>Asexual propagation of a virulent clone complex in a human and feline outbreak of sporotrichosis.</title>
        <authorList>
            <person name="Teixeira Mde M."/>
            <person name="Rodrigues A.M."/>
            <person name="Tsui C.K."/>
            <person name="de Almeida L.G."/>
            <person name="Van Diepeningen A.D."/>
            <person name="van den Ende B.G."/>
            <person name="Fernandes G.F."/>
            <person name="Kano R."/>
            <person name="Hamelin R.C."/>
            <person name="Lopes-Bezerra L.M."/>
            <person name="Vasconcelos A.T."/>
            <person name="de Hoog S."/>
            <person name="de Camargo Z.P."/>
            <person name="Felipe M.S."/>
        </authorList>
    </citation>
    <scope>NUCLEOTIDE SEQUENCE [LARGE SCALE GENOMIC DNA]</scope>
    <source>
        <strain evidence="2 3">1099-18</strain>
    </source>
</reference>
<dbReference type="KEGG" id="ssck:SPSK_08012"/>
<evidence type="ECO:0000256" key="1">
    <source>
        <dbReference type="SAM" id="MobiDB-lite"/>
    </source>
</evidence>
<accession>A0A0F2MFC5</accession>
<comment type="caution">
    <text evidence="2">The sequence shown here is derived from an EMBL/GenBank/DDBJ whole genome shotgun (WGS) entry which is preliminary data.</text>
</comment>
<evidence type="ECO:0000313" key="3">
    <source>
        <dbReference type="Proteomes" id="UP000033710"/>
    </source>
</evidence>
<evidence type="ECO:0000313" key="2">
    <source>
        <dbReference type="EMBL" id="KJR88337.1"/>
    </source>
</evidence>
<feature type="compositionally biased region" description="Low complexity" evidence="1">
    <location>
        <begin position="65"/>
        <end position="86"/>
    </location>
</feature>
<dbReference type="RefSeq" id="XP_016591013.1">
    <property type="nucleotide sequence ID" value="XM_016734663.1"/>
</dbReference>
<dbReference type="VEuPathDB" id="FungiDB:SPSK_08012"/>
<protein>
    <submittedName>
        <fullName evidence="2">Uncharacterized protein</fullName>
    </submittedName>
</protein>
<dbReference type="Proteomes" id="UP000033710">
    <property type="component" value="Unassembled WGS sequence"/>
</dbReference>
<dbReference type="GeneID" id="27669940"/>
<dbReference type="AlphaFoldDB" id="A0A0F2MFC5"/>
<dbReference type="OrthoDB" id="10348347at2759"/>
<proteinExistence type="predicted"/>